<protein>
    <submittedName>
        <fullName evidence="9">Outer membrane protein</fullName>
    </submittedName>
</protein>
<keyword evidence="10" id="KW-1185">Reference proteome</keyword>
<dbReference type="EMBL" id="QBKS01000001">
    <property type="protein sequence ID" value="PTX56808.1"/>
    <property type="molecule type" value="Genomic_DNA"/>
</dbReference>
<comment type="caution">
    <text evidence="9">The sequence shown here is derived from an EMBL/GenBank/DDBJ whole genome shotgun (WGS) entry which is preliminary data.</text>
</comment>
<evidence type="ECO:0000256" key="5">
    <source>
        <dbReference type="ARBA" id="ARBA00022692"/>
    </source>
</evidence>
<evidence type="ECO:0000313" key="9">
    <source>
        <dbReference type="EMBL" id="PTX56808.1"/>
    </source>
</evidence>
<evidence type="ECO:0000256" key="8">
    <source>
        <dbReference type="SAM" id="SignalP"/>
    </source>
</evidence>
<dbReference type="InterPro" id="IPR051906">
    <property type="entry name" value="TolC-like"/>
</dbReference>
<dbReference type="Proteomes" id="UP000243978">
    <property type="component" value="Unassembled WGS sequence"/>
</dbReference>
<evidence type="ECO:0000256" key="6">
    <source>
        <dbReference type="ARBA" id="ARBA00023136"/>
    </source>
</evidence>
<sequence length="456" mass="48954">MKTARNLTKTSLFALGLAIAPLQLSAESLASALTAAYNNSNLLEQQRATLRANDEDVAIALSALLPQIAAEADLRLSDPVQPGADQLSSSIALTLQLLVWDAGRSQLTIEAAKETVLAVRAALVQQEQQVLLDAVNAYLQVLRDGRVVQLRENNLRLITQELRAARDRFEVGEVTRTDVAQAEARLAEARGSLVDAQGQLEISRELYKIAVGRRASGLDPIARLPKLPSSLEAAKAQARRINPLIDQAQHQIKAAELSFAATKAATRPSISLNGSAGHSSNANNSANIGLTMSVPIYQGGQLSALTRQSLAAVHSAKAGLNQTVLQVEQGVANAWSQLFVANAQVDAADRQIRAARIAFEGVREEAKLGARTTLDVLDAEQALFDARTNRVVSETQVYSAAYTLLSSVGVLTADALGLNVDRYDPSEYYNAVQSAPVPSSKQGKKLNRILQRYQKN</sequence>
<keyword evidence="7" id="KW-0998">Cell outer membrane</keyword>
<dbReference type="GO" id="GO:0009279">
    <property type="term" value="C:cell outer membrane"/>
    <property type="evidence" value="ECO:0007669"/>
    <property type="project" value="UniProtKB-SubCell"/>
</dbReference>
<keyword evidence="6" id="KW-0472">Membrane</keyword>
<dbReference type="PANTHER" id="PTHR30026:SF22">
    <property type="entry name" value="OUTER MEMBRANE EFFLUX PROTEIN"/>
    <property type="match status" value="1"/>
</dbReference>
<evidence type="ECO:0000256" key="2">
    <source>
        <dbReference type="ARBA" id="ARBA00007613"/>
    </source>
</evidence>
<dbReference type="GO" id="GO:0015562">
    <property type="term" value="F:efflux transmembrane transporter activity"/>
    <property type="evidence" value="ECO:0007669"/>
    <property type="project" value="InterPro"/>
</dbReference>
<dbReference type="AlphaFoldDB" id="A0A2T6BL63"/>
<proteinExistence type="inferred from homology"/>
<dbReference type="GO" id="GO:1990281">
    <property type="term" value="C:efflux pump complex"/>
    <property type="evidence" value="ECO:0007669"/>
    <property type="project" value="TreeGrafter"/>
</dbReference>
<organism evidence="9 10">
    <name type="scientific">Litoreibacter ponti</name>
    <dbReference type="NCBI Taxonomy" id="1510457"/>
    <lineage>
        <taxon>Bacteria</taxon>
        <taxon>Pseudomonadati</taxon>
        <taxon>Pseudomonadota</taxon>
        <taxon>Alphaproteobacteria</taxon>
        <taxon>Rhodobacterales</taxon>
        <taxon>Roseobacteraceae</taxon>
        <taxon>Litoreibacter</taxon>
    </lineage>
</organism>
<evidence type="ECO:0000256" key="3">
    <source>
        <dbReference type="ARBA" id="ARBA00022448"/>
    </source>
</evidence>
<evidence type="ECO:0000256" key="1">
    <source>
        <dbReference type="ARBA" id="ARBA00004442"/>
    </source>
</evidence>
<dbReference type="NCBIfam" id="TIGR01844">
    <property type="entry name" value="type_I_sec_TolC"/>
    <property type="match status" value="1"/>
</dbReference>
<dbReference type="Gene3D" id="1.20.1600.10">
    <property type="entry name" value="Outer membrane efflux proteins (OEP)"/>
    <property type="match status" value="1"/>
</dbReference>
<accession>A0A2T6BL63</accession>
<comment type="similarity">
    <text evidence="2">Belongs to the outer membrane factor (OMF) (TC 1.B.17) family.</text>
</comment>
<gene>
    <name evidence="9" type="ORF">C8N43_1472</name>
</gene>
<feature type="signal peptide" evidence="8">
    <location>
        <begin position="1"/>
        <end position="26"/>
    </location>
</feature>
<evidence type="ECO:0000256" key="7">
    <source>
        <dbReference type="ARBA" id="ARBA00023237"/>
    </source>
</evidence>
<dbReference type="SUPFAM" id="SSF56954">
    <property type="entry name" value="Outer membrane efflux proteins (OEP)"/>
    <property type="match status" value="1"/>
</dbReference>
<comment type="subcellular location">
    <subcellularLocation>
        <location evidence="1">Cell outer membrane</location>
    </subcellularLocation>
</comment>
<keyword evidence="5" id="KW-0812">Transmembrane</keyword>
<keyword evidence="8" id="KW-0732">Signal</keyword>
<evidence type="ECO:0000256" key="4">
    <source>
        <dbReference type="ARBA" id="ARBA00022452"/>
    </source>
</evidence>
<keyword evidence="3" id="KW-0813">Transport</keyword>
<evidence type="ECO:0000313" key="10">
    <source>
        <dbReference type="Proteomes" id="UP000243978"/>
    </source>
</evidence>
<dbReference type="RefSeq" id="WP_211308566.1">
    <property type="nucleotide sequence ID" value="NZ_QBKS01000001.1"/>
</dbReference>
<keyword evidence="4" id="KW-1134">Transmembrane beta strand</keyword>
<dbReference type="InterPro" id="IPR010130">
    <property type="entry name" value="T1SS_OMP_TolC"/>
</dbReference>
<dbReference type="PANTHER" id="PTHR30026">
    <property type="entry name" value="OUTER MEMBRANE PROTEIN TOLC"/>
    <property type="match status" value="1"/>
</dbReference>
<reference evidence="9 10" key="1">
    <citation type="submission" date="2018-04" db="EMBL/GenBank/DDBJ databases">
        <title>Genomic Encyclopedia of Archaeal and Bacterial Type Strains, Phase II (KMG-II): from individual species to whole genera.</title>
        <authorList>
            <person name="Goeker M."/>
        </authorList>
    </citation>
    <scope>NUCLEOTIDE SEQUENCE [LARGE SCALE GENOMIC DNA]</scope>
    <source>
        <strain evidence="9 10">DSM 100977</strain>
    </source>
</reference>
<dbReference type="GO" id="GO:0015288">
    <property type="term" value="F:porin activity"/>
    <property type="evidence" value="ECO:0007669"/>
    <property type="project" value="TreeGrafter"/>
</dbReference>
<dbReference type="InterPro" id="IPR003423">
    <property type="entry name" value="OMP_efflux"/>
</dbReference>
<feature type="chain" id="PRO_5015495023" evidence="8">
    <location>
        <begin position="27"/>
        <end position="456"/>
    </location>
</feature>
<name>A0A2T6BL63_9RHOB</name>
<dbReference type="Pfam" id="PF02321">
    <property type="entry name" value="OEP"/>
    <property type="match status" value="2"/>
</dbReference>